<comment type="caution">
    <text evidence="1">The sequence shown here is derived from an EMBL/GenBank/DDBJ whole genome shotgun (WGS) entry which is preliminary data.</text>
</comment>
<dbReference type="InterPro" id="IPR014407">
    <property type="entry name" value="McrC_bac"/>
</dbReference>
<organism evidence="1 2">
    <name type="scientific">Scopulibacillus darangshiensis</name>
    <dbReference type="NCBI Taxonomy" id="442528"/>
    <lineage>
        <taxon>Bacteria</taxon>
        <taxon>Bacillati</taxon>
        <taxon>Bacillota</taxon>
        <taxon>Bacilli</taxon>
        <taxon>Bacillales</taxon>
        <taxon>Sporolactobacillaceae</taxon>
        <taxon>Scopulibacillus</taxon>
    </lineage>
</organism>
<gene>
    <name evidence="1" type="ORF">EV207_12163</name>
</gene>
<dbReference type="PIRSF" id="PIRSF003109">
    <property type="entry name" value="McrC"/>
    <property type="match status" value="1"/>
</dbReference>
<sequence length="351" mass="40844">MSLKKWGIALRSLKQVPVKNFYYMLMYAFRYPLDQFQEVIQTKEPTSPIDLWAMLFNREVGRLIRQGLVKEYQPVKEETGTIRGKIQFPESIQHQSFYRAKMVCEWDEMDANVTANRVLKSTLERILNDNSVGKEIQLESSRLLTYLLDIPSIELTNRTFQSLNVKGRYKAYHLAFYLSEMIAADAFIEKGQSQNRLDTIDESKNLGNLFEDFVREFYRLHLPGFSIGSETFTWGNHPMLPKMITDISMKSANRYIIMDTKYYVSALSQQFDVEKLRSAHLYQLNAYLQHAKLMAGAEMTIEGVLLYPKVDKGFDETFELLGHKVRVCTLDLTASWRRIEERLMTVVSGCI</sequence>
<dbReference type="Pfam" id="PF10117">
    <property type="entry name" value="McrBC"/>
    <property type="match status" value="1"/>
</dbReference>
<dbReference type="Proteomes" id="UP000295416">
    <property type="component" value="Unassembled WGS sequence"/>
</dbReference>
<dbReference type="AlphaFoldDB" id="A0A4R2NUA7"/>
<evidence type="ECO:0000313" key="1">
    <source>
        <dbReference type="EMBL" id="TCP25633.1"/>
    </source>
</evidence>
<dbReference type="PANTHER" id="PTHR38733:SF1">
    <property type="entry name" value="TYPE IV METHYL-DIRECTED RESTRICTION ENZYME ECOKMCRBC"/>
    <property type="match status" value="1"/>
</dbReference>
<name>A0A4R2NUA7_9BACL</name>
<reference evidence="1 2" key="1">
    <citation type="submission" date="2019-03" db="EMBL/GenBank/DDBJ databases">
        <title>Genomic Encyclopedia of Type Strains, Phase IV (KMG-IV): sequencing the most valuable type-strain genomes for metagenomic binning, comparative biology and taxonomic classification.</title>
        <authorList>
            <person name="Goeker M."/>
        </authorList>
    </citation>
    <scope>NUCLEOTIDE SEQUENCE [LARGE SCALE GENOMIC DNA]</scope>
    <source>
        <strain evidence="1 2">DSM 19377</strain>
    </source>
</reference>
<dbReference type="EMBL" id="SLXK01000021">
    <property type="protein sequence ID" value="TCP25633.1"/>
    <property type="molecule type" value="Genomic_DNA"/>
</dbReference>
<dbReference type="OrthoDB" id="9786961at2"/>
<dbReference type="InterPro" id="IPR019292">
    <property type="entry name" value="McrC"/>
</dbReference>
<accession>A0A4R2NUA7</accession>
<proteinExistence type="predicted"/>
<protein>
    <submittedName>
        <fullName evidence="1">5-methylcytosine-specific restriction enzyme subunit McrC</fullName>
    </submittedName>
</protein>
<keyword evidence="2" id="KW-1185">Reference proteome</keyword>
<evidence type="ECO:0000313" key="2">
    <source>
        <dbReference type="Proteomes" id="UP000295416"/>
    </source>
</evidence>
<dbReference type="PANTHER" id="PTHR38733">
    <property type="entry name" value="PROTEIN MCRC"/>
    <property type="match status" value="1"/>
</dbReference>
<dbReference type="GO" id="GO:0009307">
    <property type="term" value="P:DNA restriction-modification system"/>
    <property type="evidence" value="ECO:0007669"/>
    <property type="project" value="InterPro"/>
</dbReference>